<dbReference type="AlphaFoldDB" id="A0A8H3YC88"/>
<keyword evidence="2" id="KW-1133">Transmembrane helix</keyword>
<feature type="transmembrane region" description="Helical" evidence="2">
    <location>
        <begin position="51"/>
        <end position="71"/>
    </location>
</feature>
<feature type="compositionally biased region" description="Polar residues" evidence="1">
    <location>
        <begin position="178"/>
        <end position="187"/>
    </location>
</feature>
<proteinExistence type="predicted"/>
<keyword evidence="2" id="KW-0472">Membrane</keyword>
<feature type="chain" id="PRO_5034183263" evidence="3">
    <location>
        <begin position="28"/>
        <end position="200"/>
    </location>
</feature>
<evidence type="ECO:0000313" key="4">
    <source>
        <dbReference type="EMBL" id="GHJ84040.1"/>
    </source>
</evidence>
<reference evidence="4" key="1">
    <citation type="submission" date="2020-07" db="EMBL/GenBank/DDBJ databases">
        <title>Draft Genome Sequence of a Deep-Sea Yeast, Naganishia (Cryptococcus) liquefaciens strain N6.</title>
        <authorList>
            <person name="Han Y.W."/>
            <person name="Kajitani R."/>
            <person name="Morimoto H."/>
            <person name="Parhat M."/>
            <person name="Tsubouchi H."/>
            <person name="Bakenova O."/>
            <person name="Ogata M."/>
            <person name="Argunhan B."/>
            <person name="Aoki R."/>
            <person name="Kajiwara S."/>
            <person name="Itoh T."/>
            <person name="Iwasaki H."/>
        </authorList>
    </citation>
    <scope>NUCLEOTIDE SEQUENCE</scope>
    <source>
        <strain evidence="4">N6</strain>
    </source>
</reference>
<keyword evidence="2" id="KW-0812">Transmembrane</keyword>
<feature type="compositionally biased region" description="Basic and acidic residues" evidence="1">
    <location>
        <begin position="153"/>
        <end position="167"/>
    </location>
</feature>
<protein>
    <submittedName>
        <fullName evidence="4">Uncharacterized protein</fullName>
    </submittedName>
</protein>
<name>A0A8H3YC88_9TREE</name>
<feature type="signal peptide" evidence="3">
    <location>
        <begin position="1"/>
        <end position="27"/>
    </location>
</feature>
<feature type="compositionally biased region" description="Low complexity" evidence="1">
    <location>
        <begin position="90"/>
        <end position="119"/>
    </location>
</feature>
<accession>A0A8H3YC88</accession>
<dbReference type="OrthoDB" id="2593900at2759"/>
<evidence type="ECO:0000256" key="3">
    <source>
        <dbReference type="SAM" id="SignalP"/>
    </source>
</evidence>
<evidence type="ECO:0000256" key="1">
    <source>
        <dbReference type="SAM" id="MobiDB-lite"/>
    </source>
</evidence>
<keyword evidence="3" id="KW-0732">Signal</keyword>
<evidence type="ECO:0000256" key="2">
    <source>
        <dbReference type="SAM" id="Phobius"/>
    </source>
</evidence>
<comment type="caution">
    <text evidence="4">The sequence shown here is derived from an EMBL/GenBank/DDBJ whole genome shotgun (WGS) entry which is preliminary data.</text>
</comment>
<keyword evidence="5" id="KW-1185">Reference proteome</keyword>
<dbReference type="EMBL" id="BLZA01000005">
    <property type="protein sequence ID" value="GHJ84040.1"/>
    <property type="molecule type" value="Genomic_DNA"/>
</dbReference>
<organism evidence="4 5">
    <name type="scientific">Naganishia liquefaciens</name>
    <dbReference type="NCBI Taxonomy" id="104408"/>
    <lineage>
        <taxon>Eukaryota</taxon>
        <taxon>Fungi</taxon>
        <taxon>Dikarya</taxon>
        <taxon>Basidiomycota</taxon>
        <taxon>Agaricomycotina</taxon>
        <taxon>Tremellomycetes</taxon>
        <taxon>Filobasidiales</taxon>
        <taxon>Filobasidiaceae</taxon>
        <taxon>Naganishia</taxon>
    </lineage>
</organism>
<sequence length="200" mass="21883">MIQSTQLTRHSLAAGVVALAFLPSARAATCYSWYRGYYECGYGLSNGARIGIGIGVAVGVLLICLGLSMLIRKRRMAKFRQQAQSLPTANSQSYPNNTYPNNYQPQQTSSYYTTQYQPPAGAPPTKPPQTYQPSSAYQYGGNAEHGYEYQQAEENRRMEEAEGRAEDLPPPQYDAVANNRTNSNTYQPPAGSPPARGGVV</sequence>
<dbReference type="Proteomes" id="UP000620104">
    <property type="component" value="Unassembled WGS sequence"/>
</dbReference>
<evidence type="ECO:0000313" key="5">
    <source>
        <dbReference type="Proteomes" id="UP000620104"/>
    </source>
</evidence>
<feature type="region of interest" description="Disordered" evidence="1">
    <location>
        <begin position="82"/>
        <end position="200"/>
    </location>
</feature>
<gene>
    <name evidence="4" type="ORF">NliqN6_0442</name>
</gene>